<dbReference type="InterPro" id="IPR012677">
    <property type="entry name" value="Nucleotide-bd_a/b_plait_sf"/>
</dbReference>
<protein>
    <submittedName>
        <fullName evidence="3">RNA-binding protein 43 isoform X1</fullName>
    </submittedName>
</protein>
<dbReference type="KEGG" id="dre:100007493"/>
<feature type="compositionally biased region" description="Basic and acidic residues" evidence="1">
    <location>
        <begin position="435"/>
        <end position="444"/>
    </location>
</feature>
<evidence type="ECO:0000313" key="3">
    <source>
        <dbReference type="RefSeq" id="XP_068071382.1"/>
    </source>
</evidence>
<reference evidence="3" key="1">
    <citation type="submission" date="2025-08" db="UniProtKB">
        <authorList>
            <consortium name="RefSeq"/>
        </authorList>
    </citation>
    <scope>IDENTIFICATION</scope>
    <source>
        <strain evidence="3">Tuebingen</strain>
        <tissue evidence="3">Fibroblasts and whole tissue</tissue>
    </source>
</reference>
<dbReference type="RefSeq" id="XP_068071382.1">
    <property type="nucleotide sequence ID" value="XM_068215281.2"/>
</dbReference>
<name>A0AB32TBS8_DANRE</name>
<feature type="compositionally biased region" description="Polar residues" evidence="1">
    <location>
        <begin position="227"/>
        <end position="270"/>
    </location>
</feature>
<feature type="compositionally biased region" description="Polar residues" evidence="1">
    <location>
        <begin position="175"/>
        <end position="193"/>
    </location>
</feature>
<proteinExistence type="predicted"/>
<dbReference type="PANTHER" id="PTHR15225:SF8">
    <property type="entry name" value="RNA-BINDING PROTEIN 43"/>
    <property type="match status" value="1"/>
</dbReference>
<sequence>MRNAGFAAMLDHKLVINFRMDMTGMVIEVNGLPDSYREDAMIDKLTIHFLRRCNKGEDVLTVIYPTSNKGQAYVVFESEEVPGVLEHTHVLQVESQFYPLVVKQVDLPLLDMPAETFLNMNLFSSHKKIVELLDNHGFQVTPTRSGQMQLQGSFLKLQLVYPKLMQILAEETHSQRTPSHYTNGYSDSASRAGSSDYEYKSRSNVTSRYRPNNGSSVYVMSRSTSSGVKSESPNKMAFLQTSSVHNGSSRIDSSFNSPSRNYEDTPTSIHRLSPRKTEDSFHADPDVMEYIMHFNEDSVEKIQSDYRTHISYVSVVDSEVVMVKLSRGDCEEAAKELRELIENFRSSLCTQEIDLNELDDSHTNEIFRKANSFQKIYKVLIRHKGSIIKVVGSSQNSYEAKQRLLGEKVEFAPAKLMERNVLRRSSSLTRKNTRQRMENLELERPVALNTTSASSSSASRFQKDSELQLEVPQERGRTPKSMTQRVRSQSATRSKHKSQGNQVNRELSNYDQQNSKPSNEAQKSNPIPKILAALRPETNTKIHQKFFKVTKSNK</sequence>
<feature type="compositionally biased region" description="Polar residues" evidence="1">
    <location>
        <begin position="202"/>
        <end position="214"/>
    </location>
</feature>
<evidence type="ECO:0000313" key="4">
    <source>
        <dbReference type="ZFIN" id="ZDB-GENE-060503-52"/>
    </source>
</evidence>
<dbReference type="CDD" id="cd12546">
    <property type="entry name" value="RRM_RBM43"/>
    <property type="match status" value="1"/>
</dbReference>
<dbReference type="Proteomes" id="UP000000437">
    <property type="component" value="Chromosome 19"/>
</dbReference>
<dbReference type="Gene3D" id="3.30.70.330">
    <property type="match status" value="1"/>
</dbReference>
<evidence type="ECO:0000313" key="2">
    <source>
        <dbReference type="Proteomes" id="UP000000437"/>
    </source>
</evidence>
<feature type="compositionally biased region" description="Polar residues" evidence="1">
    <location>
        <begin position="480"/>
        <end position="492"/>
    </location>
</feature>
<dbReference type="PANTHER" id="PTHR15225">
    <property type="entry name" value="INTERFERON-INDUCED PROTEIN 35/NMI N-MYC/STAT INTERACTING PROTEIN"/>
    <property type="match status" value="1"/>
</dbReference>
<accession>A0AB32TBS8</accession>
<dbReference type="ZFIN" id="ZDB-GENE-060503-52">
    <property type="gene designation" value="si:dkey-154b15.1"/>
</dbReference>
<feature type="region of interest" description="Disordered" evidence="1">
    <location>
        <begin position="423"/>
        <end position="530"/>
    </location>
</feature>
<dbReference type="GeneID" id="100007493"/>
<gene>
    <name evidence="3 4" type="primary">si:dkey-154b15.1</name>
</gene>
<feature type="compositionally biased region" description="Polar residues" evidence="1">
    <location>
        <begin position="499"/>
        <end position="525"/>
    </location>
</feature>
<feature type="region of interest" description="Disordered" evidence="1">
    <location>
        <begin position="172"/>
        <end position="280"/>
    </location>
</feature>
<dbReference type="AGR" id="ZFIN:ZDB-GENE-060503-52"/>
<feature type="compositionally biased region" description="Basic and acidic residues" evidence="1">
    <location>
        <begin position="461"/>
        <end position="477"/>
    </location>
</feature>
<feature type="compositionally biased region" description="Low complexity" evidence="1">
    <location>
        <begin position="215"/>
        <end position="226"/>
    </location>
</feature>
<evidence type="ECO:0000256" key="1">
    <source>
        <dbReference type="SAM" id="MobiDB-lite"/>
    </source>
</evidence>
<organism evidence="2 3">
    <name type="scientific">Danio rerio</name>
    <name type="common">Zebrafish</name>
    <name type="synonym">Brachydanio rerio</name>
    <dbReference type="NCBI Taxonomy" id="7955"/>
    <lineage>
        <taxon>Eukaryota</taxon>
        <taxon>Metazoa</taxon>
        <taxon>Chordata</taxon>
        <taxon>Craniata</taxon>
        <taxon>Vertebrata</taxon>
        <taxon>Euteleostomi</taxon>
        <taxon>Actinopterygii</taxon>
        <taxon>Neopterygii</taxon>
        <taxon>Teleostei</taxon>
        <taxon>Ostariophysi</taxon>
        <taxon>Cypriniformes</taxon>
        <taxon>Danionidae</taxon>
        <taxon>Danioninae</taxon>
        <taxon>Danio</taxon>
    </lineage>
</organism>
<keyword evidence="2" id="KW-1185">Reference proteome</keyword>
<dbReference type="AlphaFoldDB" id="A0AB32TBS8"/>